<proteinExistence type="predicted"/>
<dbReference type="Proteomes" id="UP000256269">
    <property type="component" value="Unassembled WGS sequence"/>
</dbReference>
<comment type="caution">
    <text evidence="1">The sequence shown here is derived from an EMBL/GenBank/DDBJ whole genome shotgun (WGS) entry which is preliminary data.</text>
</comment>
<dbReference type="EMBL" id="QUNO01000022">
    <property type="protein sequence ID" value="REH31135.1"/>
    <property type="molecule type" value="Genomic_DNA"/>
</dbReference>
<protein>
    <submittedName>
        <fullName evidence="1">Uncharacterized protein</fullName>
    </submittedName>
</protein>
<gene>
    <name evidence="1" type="ORF">BCF44_122158</name>
</gene>
<organism evidence="1 2">
    <name type="scientific">Kutzneria buriramensis</name>
    <dbReference type="NCBI Taxonomy" id="1045776"/>
    <lineage>
        <taxon>Bacteria</taxon>
        <taxon>Bacillati</taxon>
        <taxon>Actinomycetota</taxon>
        <taxon>Actinomycetes</taxon>
        <taxon>Pseudonocardiales</taxon>
        <taxon>Pseudonocardiaceae</taxon>
        <taxon>Kutzneria</taxon>
    </lineage>
</organism>
<evidence type="ECO:0000313" key="2">
    <source>
        <dbReference type="Proteomes" id="UP000256269"/>
    </source>
</evidence>
<dbReference type="OrthoDB" id="3705240at2"/>
<sequence>MTPDAPSGATCREHQFLLEEIARCHRDLAQFPGEDPDHQRAREILAELAEHCRAAATVFVVDPTLADEPHGTHRFRTIDLLAELTRQSRGLLRGACSTVALDRWPRQARWDELEALLARTAEIAAVVPQAIPRLDYATEAGSRRISRDRLAAHARQLATAADEIRDAVAAALRLSHPDPQALELAGLADQLKRYGDDLAVHHTERTDALAAACRPSRLDDGGTPQGLAAVAKDG</sequence>
<dbReference type="RefSeq" id="WP_116180949.1">
    <property type="nucleotide sequence ID" value="NZ_CP144376.1"/>
</dbReference>
<dbReference type="AlphaFoldDB" id="A0A3E0GWT9"/>
<reference evidence="1 2" key="1">
    <citation type="submission" date="2018-08" db="EMBL/GenBank/DDBJ databases">
        <title>Genomic Encyclopedia of Archaeal and Bacterial Type Strains, Phase II (KMG-II): from individual species to whole genera.</title>
        <authorList>
            <person name="Goeker M."/>
        </authorList>
    </citation>
    <scope>NUCLEOTIDE SEQUENCE [LARGE SCALE GENOMIC DNA]</scope>
    <source>
        <strain evidence="1 2">DSM 45791</strain>
    </source>
</reference>
<evidence type="ECO:0000313" key="1">
    <source>
        <dbReference type="EMBL" id="REH31135.1"/>
    </source>
</evidence>
<keyword evidence="2" id="KW-1185">Reference proteome</keyword>
<name>A0A3E0GWT9_9PSEU</name>
<accession>A0A3E0GWT9</accession>